<organism evidence="3">
    <name type="scientific">marine sediment metagenome</name>
    <dbReference type="NCBI Taxonomy" id="412755"/>
    <lineage>
        <taxon>unclassified sequences</taxon>
        <taxon>metagenomes</taxon>
        <taxon>ecological metagenomes</taxon>
    </lineage>
</organism>
<dbReference type="AlphaFoldDB" id="A0A0F9VPT9"/>
<dbReference type="InterPro" id="IPR055377">
    <property type="entry name" value="GH3_M"/>
</dbReference>
<accession>A0A0F9VPT9</accession>
<dbReference type="Pfam" id="PF03321">
    <property type="entry name" value="GH3"/>
    <property type="match status" value="1"/>
</dbReference>
<evidence type="ECO:0008006" key="4">
    <source>
        <dbReference type="Google" id="ProtNLM"/>
    </source>
</evidence>
<dbReference type="InterPro" id="IPR055378">
    <property type="entry name" value="GH3_C"/>
</dbReference>
<dbReference type="Pfam" id="PF23571">
    <property type="entry name" value="GH3_M"/>
    <property type="match status" value="1"/>
</dbReference>
<dbReference type="GO" id="GO:0016881">
    <property type="term" value="F:acid-amino acid ligase activity"/>
    <property type="evidence" value="ECO:0007669"/>
    <property type="project" value="TreeGrafter"/>
</dbReference>
<dbReference type="InterPro" id="IPR004993">
    <property type="entry name" value="GH3"/>
</dbReference>
<proteinExistence type="predicted"/>
<evidence type="ECO:0000259" key="1">
    <source>
        <dbReference type="Pfam" id="PF23571"/>
    </source>
</evidence>
<dbReference type="PANTHER" id="PTHR31901">
    <property type="entry name" value="GH3 DOMAIN-CONTAINING PROTEIN"/>
    <property type="match status" value="1"/>
</dbReference>
<evidence type="ECO:0000313" key="3">
    <source>
        <dbReference type="EMBL" id="KKO06080.1"/>
    </source>
</evidence>
<dbReference type="EMBL" id="LAZR01000017">
    <property type="protein sequence ID" value="KKO06080.1"/>
    <property type="molecule type" value="Genomic_DNA"/>
</dbReference>
<name>A0A0F9VPT9_9ZZZZ</name>
<protein>
    <recommendedName>
        <fullName evidence="4">GH3 auxin-responsive promoter</fullName>
    </recommendedName>
</protein>
<dbReference type="PANTHER" id="PTHR31901:SF9">
    <property type="entry name" value="GH3 DOMAIN-CONTAINING PROTEIN"/>
    <property type="match status" value="1"/>
</dbReference>
<dbReference type="Pfam" id="PF23572">
    <property type="entry name" value="GH3_C"/>
    <property type="match status" value="1"/>
</dbReference>
<evidence type="ECO:0000259" key="2">
    <source>
        <dbReference type="Pfam" id="PF23572"/>
    </source>
</evidence>
<dbReference type="GO" id="GO:0005737">
    <property type="term" value="C:cytoplasm"/>
    <property type="evidence" value="ECO:0007669"/>
    <property type="project" value="TreeGrafter"/>
</dbReference>
<sequence length="509" mass="57718">MNIIGNFIKGVINVTDKITGDDNPIEEQKEVLKNLLEKAKDTSFGKAYEFEHVLEDDNLAQVFRDKVPYFDYNEINEKWWHKLHEDQTDVTWPGSPDYFALSSGTTGKSSKRIPVTNEMIDAIRQAGIKQVLALSNFDLPADFFETGILMLGSSTDLIENEDHLEGEISGISASNIPSWFSGYYKPGREIAKIEDWDERVAKIAEKAADWDIGALSGIPSWIELMLKEVIKKHNLNNIHEIWPNLQVYTSGGVAFGPYEKSFNALMGKPITVIDTYLASEGFIAFQSRPETDAMKLVTDNGIYFEFVPFDPDYILEDGSLSQDAPSLTLAEVETGQNYVLIISTVSGAWRYLIGDTIEFTDVERAEIKITGRTKFFLNTVGSQLSVNKLDDALKDIMETFDIQIPEYTLCAKKYEDGFYHTWYLGTKTTQDPKDIANKLDESLKAANKNYKVARSKALKGVKVFTVDPDVFYSWNDSNKKKGGQVKMERVMKEEKFAEWEDFVKKQNNK</sequence>
<reference evidence="3" key="1">
    <citation type="journal article" date="2015" name="Nature">
        <title>Complex archaea that bridge the gap between prokaryotes and eukaryotes.</title>
        <authorList>
            <person name="Spang A."/>
            <person name="Saw J.H."/>
            <person name="Jorgensen S.L."/>
            <person name="Zaremba-Niedzwiedzka K."/>
            <person name="Martijn J."/>
            <person name="Lind A.E."/>
            <person name="van Eijk R."/>
            <person name="Schleper C."/>
            <person name="Guy L."/>
            <person name="Ettema T.J."/>
        </authorList>
    </citation>
    <scope>NUCLEOTIDE SEQUENCE</scope>
</reference>
<feature type="domain" description="GH3 middle" evidence="1">
    <location>
        <begin position="297"/>
        <end position="362"/>
    </location>
</feature>
<gene>
    <name evidence="3" type="ORF">LCGC14_0070930</name>
</gene>
<comment type="caution">
    <text evidence="3">The sequence shown here is derived from an EMBL/GenBank/DDBJ whole genome shotgun (WGS) entry which is preliminary data.</text>
</comment>
<feature type="domain" description="GH3 C-terminal" evidence="2">
    <location>
        <begin position="389"/>
        <end position="494"/>
    </location>
</feature>